<proteinExistence type="predicted"/>
<sequence>MQVDRESIIIFGFQILQMINGLVKMIKFSNLACHGSASQSTMDLVLLGGVQIMQEIASRTTKPTRKIPLFILYTAAFLFICVLTYSLPWLAGRTLIWNVDGIAQHFPILAQFQRILQGTAHQSLFGWSWNLGAGADQLTTFAFYIVGDPFSYLIGLFPPSKLELGYQVLILLRLYCVGLAFLAWANERSFSRHSKLIGTLIYTFSGYNFYVSMHHPFFLLPMIIFPLLAMGVEKVIHRQNWLPLALATGLALISNFYFAYMLALGTLVYLITRYIHYRHGADHSMPNLKIAYCLIQAVVTGLMMAGVVLFPTLMAVLNSTRIAYHAKFANGLLLYPAKYYFSLPNQLITSTTIKDYWLVLNFCGIAFLAGVYILKHFKENRALATIIVVILAAVLLPQVSATANALSTPSNRWLFLAVLPASLAVMIFVDHLGELTKSDLRWLIGATIALIAMVWITKGFTLNVKQNDLIAYGFLIGLLLLIACQKSLNLSATTVAITLTSLILVNLVSNGQGWLSPNNSRNLDSELVSGSASKWLKDYYDGAEKGLPKNTGFYRTTTMSNYYRHRTAGNNIPMILGTHDLGAYYSIQNGYLLKFNRSIGNSDSVVNSVIGEGDSRTTLLNMMGVQYMFAKTDIVKRPQAVPYGFHFVKNARGGILDFPELPVPGLSNHSGTVLLKSDLALPLVYMQNHVISASDYNGLTPLQREQALTTGVQVEKPISGVSRTTPTSSIQTVDYTPQLFDQHIVNNPIKATLYRMRHSPNARYRQAAAKFKTTLPKNKIAIWEKATGLNPKGRPLTNVINQNRDVTARNAAENQTALKVMDNDAQGHHLAYRLAIKHPERYRNSELYLEINGVSATRHTMMDRLNNLRADSIVSGEPVSKLQKIDRLRTAAQYPDMGGYRISVQTGDNQNTARQLPINNLSDYENRQHILLNLGYSSKQRKALIVRFRGVKQLHFNSLKLVAVPFNRQYNLRMKRLQQTGLQYQKVTNDTISGYTTPATQTRVMTTSIPYTTGWHLTVDGQPTKLRRVNTGFIGARMPAGRHSVKLTYETPGFKLGILLSVIGIGWFVIFSLIRLILNIKNRRN</sequence>
<feature type="transmembrane region" description="Helical" evidence="1">
    <location>
        <begin position="413"/>
        <end position="433"/>
    </location>
</feature>
<keyword evidence="1" id="KW-1133">Transmembrane helix</keyword>
<feature type="transmembrane region" description="Helical" evidence="1">
    <location>
        <begin position="1056"/>
        <end position="1078"/>
    </location>
</feature>
<keyword evidence="1" id="KW-0472">Membrane</keyword>
<organism evidence="2 3">
    <name type="scientific">Lentilactobacillus parafarraginis DSM 18390 = JCM 14109</name>
    <dbReference type="NCBI Taxonomy" id="1423786"/>
    <lineage>
        <taxon>Bacteria</taxon>
        <taxon>Bacillati</taxon>
        <taxon>Bacillota</taxon>
        <taxon>Bacilli</taxon>
        <taxon>Lactobacillales</taxon>
        <taxon>Lactobacillaceae</taxon>
        <taxon>Lentilactobacillus</taxon>
    </lineage>
</organism>
<feature type="transmembrane region" description="Helical" evidence="1">
    <location>
        <begin position="164"/>
        <end position="186"/>
    </location>
</feature>
<dbReference type="AlphaFoldDB" id="A0A0R1YGG9"/>
<feature type="transmembrane region" description="Helical" evidence="1">
    <location>
        <begin position="241"/>
        <end position="270"/>
    </location>
</feature>
<reference evidence="2 3" key="1">
    <citation type="journal article" date="2015" name="Genome Announc.">
        <title>Expanding the biotechnology potential of lactobacilli through comparative genomics of 213 strains and associated genera.</title>
        <authorList>
            <person name="Sun Z."/>
            <person name="Harris H.M."/>
            <person name="McCann A."/>
            <person name="Guo C."/>
            <person name="Argimon S."/>
            <person name="Zhang W."/>
            <person name="Yang X."/>
            <person name="Jeffery I.B."/>
            <person name="Cooney J.C."/>
            <person name="Kagawa T.F."/>
            <person name="Liu W."/>
            <person name="Song Y."/>
            <person name="Salvetti E."/>
            <person name="Wrobel A."/>
            <person name="Rasinkangas P."/>
            <person name="Parkhill J."/>
            <person name="Rea M.C."/>
            <person name="O'Sullivan O."/>
            <person name="Ritari J."/>
            <person name="Douillard F.P."/>
            <person name="Paul Ross R."/>
            <person name="Yang R."/>
            <person name="Briner A.E."/>
            <person name="Felis G.E."/>
            <person name="de Vos W.M."/>
            <person name="Barrangou R."/>
            <person name="Klaenhammer T.R."/>
            <person name="Caufield P.W."/>
            <person name="Cui Y."/>
            <person name="Zhang H."/>
            <person name="O'Toole P.W."/>
        </authorList>
    </citation>
    <scope>NUCLEOTIDE SEQUENCE [LARGE SCALE GENOMIC DNA]</scope>
    <source>
        <strain evidence="2 3">DSM 18390</strain>
    </source>
</reference>
<dbReference type="Proteomes" id="UP000051010">
    <property type="component" value="Unassembled WGS sequence"/>
</dbReference>
<comment type="caution">
    <text evidence="2">The sequence shown here is derived from an EMBL/GenBank/DDBJ whole genome shotgun (WGS) entry which is preliminary data.</text>
</comment>
<feature type="transmembrane region" description="Helical" evidence="1">
    <location>
        <begin position="290"/>
        <end position="310"/>
    </location>
</feature>
<dbReference type="PANTHER" id="PTHR38454">
    <property type="entry name" value="INTEGRAL MEMBRANE PROTEIN-RELATED"/>
    <property type="match status" value="1"/>
</dbReference>
<name>A0A0R1YGG9_9LACO</name>
<feature type="transmembrane region" description="Helical" evidence="1">
    <location>
        <begin position="440"/>
        <end position="457"/>
    </location>
</feature>
<evidence type="ECO:0008006" key="4">
    <source>
        <dbReference type="Google" id="ProtNLM"/>
    </source>
</evidence>
<feature type="transmembrane region" description="Helical" evidence="1">
    <location>
        <begin position="69"/>
        <end position="91"/>
    </location>
</feature>
<evidence type="ECO:0000313" key="3">
    <source>
        <dbReference type="Proteomes" id="UP000051010"/>
    </source>
</evidence>
<feature type="transmembrane region" description="Helical" evidence="1">
    <location>
        <begin position="356"/>
        <end position="374"/>
    </location>
</feature>
<dbReference type="PANTHER" id="PTHR38454:SF1">
    <property type="entry name" value="INTEGRAL MEMBRANE PROTEIN"/>
    <property type="match status" value="1"/>
</dbReference>
<accession>A0A0R1YGG9</accession>
<feature type="transmembrane region" description="Helical" evidence="1">
    <location>
        <begin position="469"/>
        <end position="488"/>
    </location>
</feature>
<dbReference type="PATRIC" id="fig|1423786.4.peg.2560"/>
<feature type="transmembrane region" description="Helical" evidence="1">
    <location>
        <begin position="207"/>
        <end position="229"/>
    </location>
</feature>
<dbReference type="EMBL" id="AZFZ01000060">
    <property type="protein sequence ID" value="KRM41389.1"/>
    <property type="molecule type" value="Genomic_DNA"/>
</dbReference>
<dbReference type="Pfam" id="PF09586">
    <property type="entry name" value="YfhO"/>
    <property type="match status" value="1"/>
</dbReference>
<protein>
    <recommendedName>
        <fullName evidence="4">Bacterial membrane protein YfhO</fullName>
    </recommendedName>
</protein>
<gene>
    <name evidence="2" type="ORF">FD47_GL002442</name>
</gene>
<keyword evidence="1" id="KW-0812">Transmembrane</keyword>
<evidence type="ECO:0000313" key="2">
    <source>
        <dbReference type="EMBL" id="KRM41389.1"/>
    </source>
</evidence>
<dbReference type="InterPro" id="IPR018580">
    <property type="entry name" value="Uncharacterised_YfhO"/>
</dbReference>
<evidence type="ECO:0000256" key="1">
    <source>
        <dbReference type="SAM" id="Phobius"/>
    </source>
</evidence>
<feature type="transmembrane region" description="Helical" evidence="1">
    <location>
        <begin position="381"/>
        <end position="401"/>
    </location>
</feature>